<protein>
    <recommendedName>
        <fullName evidence="2">Cas12f1-like TNB domain-containing protein</fullName>
    </recommendedName>
</protein>
<evidence type="ECO:0000313" key="4">
    <source>
        <dbReference type="Proteomes" id="UP000053099"/>
    </source>
</evidence>
<evidence type="ECO:0000313" key="3">
    <source>
        <dbReference type="EMBL" id="KPD30036.1"/>
    </source>
</evidence>
<accession>A0A0N0IQH8</accession>
<proteinExistence type="predicted"/>
<dbReference type="Proteomes" id="UP000053099">
    <property type="component" value="Unassembled WGS sequence"/>
</dbReference>
<keyword evidence="1" id="KW-0238">DNA-binding</keyword>
<dbReference type="InterPro" id="IPR010095">
    <property type="entry name" value="Cas12f1-like_TNB"/>
</dbReference>
<dbReference type="AlphaFoldDB" id="A0A0N0IQH8"/>
<dbReference type="EMBL" id="LJJR01000019">
    <property type="protein sequence ID" value="KPD30036.1"/>
    <property type="molecule type" value="Genomic_DNA"/>
</dbReference>
<evidence type="ECO:0000259" key="2">
    <source>
        <dbReference type="Pfam" id="PF07282"/>
    </source>
</evidence>
<feature type="domain" description="Cas12f1-like TNB" evidence="2">
    <location>
        <begin position="394"/>
        <end position="457"/>
    </location>
</feature>
<evidence type="ECO:0000256" key="1">
    <source>
        <dbReference type="ARBA" id="ARBA00023125"/>
    </source>
</evidence>
<dbReference type="GO" id="GO:0003677">
    <property type="term" value="F:DNA binding"/>
    <property type="evidence" value="ECO:0007669"/>
    <property type="project" value="UniProtKB-KW"/>
</dbReference>
<comment type="caution">
    <text evidence="3">The sequence shown here is derived from an EMBL/GenBank/DDBJ whole genome shotgun (WGS) entry which is preliminary data.</text>
</comment>
<gene>
    <name evidence="3" type="ORF">AN926_07530</name>
</gene>
<dbReference type="PATRIC" id="fig|37636.3.peg.580"/>
<sequence length="528" mass="60676">MKRGKRTDEIYGSYLLPHAMNRGKEEKVLQVLRQYRRAAEGIQRLHLRRFFEEGSLSRFLDPTSVGQPQGGYLESPLSDRYLWVCSQQVVDMLKGHLEHLKNRVREILLGSSLPREKREVLLLLNSREAWLKPEVRQALAEGQPLVFKVVRKDESGRERTKTLQATPEDLRLLLHLFRRARKELTWPGMHRIRMHLDGKVVRYEPRGRGRGKQATHFPAWLHLATLEKGKRVAIPLGENPYAEGRKGEWRDFFQVGEENGRVQIRRVKALSPKPYTPRTERLAVDIGLSPLIATDRGDLLGRGFLRLLAAYDTEIQTIAKRAQREGRKLSQVPEYREAMGRLRGFLKNEVNRLLNRLVALHAPAVLVVERLDLRSPELSRRMNRLLSNFGRRYLKEKLARLGELYGIKVVEVNPAYSSQACSRCGYVDPRNRRDTQTFVCQACGHRGNAQVNAARNLLRRSSPGESVITFTPKRETLRLLLRRYAERSRPGSRLRPGIPGGRSAALEQVWGKNPYLKGFPDLLRTLGG</sequence>
<organism evidence="3 4">
    <name type="scientific">Thermus scotoductus</name>
    <dbReference type="NCBI Taxonomy" id="37636"/>
    <lineage>
        <taxon>Bacteria</taxon>
        <taxon>Thermotogati</taxon>
        <taxon>Deinococcota</taxon>
        <taxon>Deinococci</taxon>
        <taxon>Thermales</taxon>
        <taxon>Thermaceae</taxon>
        <taxon>Thermus</taxon>
    </lineage>
</organism>
<dbReference type="Pfam" id="PF07282">
    <property type="entry name" value="Cas12f1-like_TNB"/>
    <property type="match status" value="1"/>
</dbReference>
<reference evidence="3 4" key="1">
    <citation type="submission" date="2015-09" db="EMBL/GenBank/DDBJ databases">
        <title>Draft genome sequence of Thermus scotoductus strain K1 isolated from a geothermal spring in Nagorno-Karabakh, Armenia.</title>
        <authorList>
            <person name="Saghatelyan A."/>
            <person name="Poghosyan L."/>
            <person name="Panosyan H."/>
            <person name="Birkeland N.-K."/>
        </authorList>
    </citation>
    <scope>NUCLEOTIDE SEQUENCE [LARGE SCALE GENOMIC DNA]</scope>
    <source>
        <strain evidence="3 4">K1</strain>
    </source>
</reference>
<name>A0A0N0IQH8_THESC</name>